<evidence type="ECO:0000256" key="9">
    <source>
        <dbReference type="HAMAP-Rule" id="MF_00156"/>
    </source>
</evidence>
<evidence type="ECO:0000256" key="11">
    <source>
        <dbReference type="PIRSR" id="PIRSR000388-2"/>
    </source>
</evidence>
<comment type="catalytic activity">
    <reaction evidence="9">
        <text>(6R)-5,10-methylene-5,6,7,8-tetrahydrofolate + 3-methyl-2-oxobutanoate + H2O = 2-dehydropantoate + (6S)-5,6,7,8-tetrahydrofolate</text>
        <dbReference type="Rhea" id="RHEA:11824"/>
        <dbReference type="ChEBI" id="CHEBI:11561"/>
        <dbReference type="ChEBI" id="CHEBI:11851"/>
        <dbReference type="ChEBI" id="CHEBI:15377"/>
        <dbReference type="ChEBI" id="CHEBI:15636"/>
        <dbReference type="ChEBI" id="CHEBI:57453"/>
        <dbReference type="EC" id="2.1.2.11"/>
    </reaction>
</comment>
<dbReference type="InterPro" id="IPR003700">
    <property type="entry name" value="Pantoate_hydroxy_MeTrfase"/>
</dbReference>
<dbReference type="GeneID" id="61361975"/>
<dbReference type="HAMAP" id="MF_00156">
    <property type="entry name" value="PanB"/>
    <property type="match status" value="1"/>
</dbReference>
<evidence type="ECO:0000256" key="6">
    <source>
        <dbReference type="ARBA" id="ARBA00022723"/>
    </source>
</evidence>
<dbReference type="InterPro" id="IPR040442">
    <property type="entry name" value="Pyrv_kinase-like_dom_sf"/>
</dbReference>
<reference evidence="13 14" key="1">
    <citation type="journal article" date="2011" name="J. Bacteriol.">
        <title>Complete genome sequence of the plant pathogen Ralstonia solanacearum strain Po82.</title>
        <authorList>
            <person name="Xu J."/>
            <person name="Zheng H.J."/>
            <person name="Liu L."/>
            <person name="Pan Z.C."/>
            <person name="Prior P."/>
            <person name="Tang B."/>
            <person name="Xu J.S."/>
            <person name="Zhang H."/>
            <person name="Tian Q."/>
            <person name="Zhang L.Q."/>
            <person name="Feng J."/>
        </authorList>
    </citation>
    <scope>NUCLEOTIDE SEQUENCE [LARGE SCALE GENOMIC DNA]</scope>
    <source>
        <strain evidence="13 14">Po82</strain>
    </source>
</reference>
<feature type="binding site" evidence="9 12">
    <location>
        <position position="122"/>
    </location>
    <ligand>
        <name>Mg(2+)</name>
        <dbReference type="ChEBI" id="CHEBI:18420"/>
    </ligand>
</feature>
<evidence type="ECO:0000256" key="12">
    <source>
        <dbReference type="PIRSR" id="PIRSR000388-3"/>
    </source>
</evidence>
<dbReference type="RefSeq" id="WP_014616231.1">
    <property type="nucleotide sequence ID" value="NC_017574.1"/>
</dbReference>
<dbReference type="SUPFAM" id="SSF51621">
    <property type="entry name" value="Phosphoenolpyruvate/pyruvate domain"/>
    <property type="match status" value="1"/>
</dbReference>
<evidence type="ECO:0000256" key="2">
    <source>
        <dbReference type="ARBA" id="ARBA00008676"/>
    </source>
</evidence>
<dbReference type="FunFam" id="3.20.20.60:FF:000003">
    <property type="entry name" value="3-methyl-2-oxobutanoate hydroxymethyltransferase"/>
    <property type="match status" value="1"/>
</dbReference>
<accession>F6FYU1</accession>
<dbReference type="GO" id="GO:0005737">
    <property type="term" value="C:cytoplasm"/>
    <property type="evidence" value="ECO:0007669"/>
    <property type="project" value="UniProtKB-SubCell"/>
</dbReference>
<evidence type="ECO:0000256" key="1">
    <source>
        <dbReference type="ARBA" id="ARBA00005033"/>
    </source>
</evidence>
<name>F6FYU1_RALS8</name>
<dbReference type="Pfam" id="PF02548">
    <property type="entry name" value="Pantoate_transf"/>
    <property type="match status" value="1"/>
</dbReference>
<evidence type="ECO:0000256" key="8">
    <source>
        <dbReference type="ARBA" id="ARBA00056497"/>
    </source>
</evidence>
<evidence type="ECO:0000313" key="13">
    <source>
        <dbReference type="EMBL" id="AEG68174.1"/>
    </source>
</evidence>
<keyword evidence="6 9" id="KW-0479">Metal-binding</keyword>
<dbReference type="CDD" id="cd06557">
    <property type="entry name" value="KPHMT-like"/>
    <property type="match status" value="1"/>
</dbReference>
<keyword evidence="13" id="KW-0489">Methyltransferase</keyword>
<dbReference type="InterPro" id="IPR015813">
    <property type="entry name" value="Pyrv/PenolPyrv_kinase-like_dom"/>
</dbReference>
<comment type="function">
    <text evidence="8 9">Catalyzes the reversible reaction in which hydroxymethyl group from 5,10-methylenetetrahydrofolate is transferred onto alpha-ketoisovalerate to form ketopantoate.</text>
</comment>
<protein>
    <recommendedName>
        <fullName evidence="9">3-methyl-2-oxobutanoate hydroxymethyltransferase</fullName>
        <ecNumber evidence="9">2.1.2.11</ecNumber>
    </recommendedName>
    <alternativeName>
        <fullName evidence="9">Ketopantoate hydroxymethyltransferase</fullName>
        <shortName evidence="9">KPHMT</shortName>
    </alternativeName>
</protein>
<comment type="cofactor">
    <cofactor evidence="9 12">
        <name>Mg(2+)</name>
        <dbReference type="ChEBI" id="CHEBI:18420"/>
    </cofactor>
    <text evidence="9 12">Binds 1 Mg(2+) ion per subunit.</text>
</comment>
<evidence type="ECO:0000256" key="5">
    <source>
        <dbReference type="ARBA" id="ARBA00022679"/>
    </source>
</evidence>
<dbReference type="KEGG" id="rsn:RSPO_c00872"/>
<dbReference type="AlphaFoldDB" id="F6FYU1"/>
<feature type="active site" description="Proton acceptor" evidence="9 10">
    <location>
        <position position="189"/>
    </location>
</feature>
<dbReference type="EC" id="2.1.2.11" evidence="9"/>
<dbReference type="PIRSF" id="PIRSF000388">
    <property type="entry name" value="Pantoate_hydroxy_MeTrfase"/>
    <property type="match status" value="1"/>
</dbReference>
<dbReference type="GO" id="GO:0008168">
    <property type="term" value="F:methyltransferase activity"/>
    <property type="evidence" value="ECO:0007669"/>
    <property type="project" value="UniProtKB-KW"/>
</dbReference>
<comment type="subcellular location">
    <subcellularLocation>
        <location evidence="9">Cytoplasm</location>
    </subcellularLocation>
</comment>
<comment type="pathway">
    <text evidence="1 9">Cofactor biosynthesis; (R)-pantothenate biosynthesis; (R)-pantoate from 3-methyl-2-oxobutanoate: step 1/2.</text>
</comment>
<dbReference type="GO" id="GO:0003864">
    <property type="term" value="F:3-methyl-2-oxobutanoate hydroxymethyltransferase activity"/>
    <property type="evidence" value="ECO:0007669"/>
    <property type="project" value="UniProtKB-UniRule"/>
</dbReference>
<sequence>MSYLQESTRKAVTVTSLQAMRAAGERIAMLTAYDASFAALMERNGADVLLVGDSLGNVMQGQKTTLPVTLDHIVYHTECVSRGIDKALLMSDLPFGTYGTPEQAFHSAVRVMQAGAQMVKLEGGVWLAPTVRFLVERSIPVCAHIGLTPQSVHAFGGFKVQGRGNEAAAQLKADALAVQDAGAQMVLMEAIPAALASEVTHLLAVPTIGIGAGPECSGQVLVMHDMLGVFPGRRPKFVRNFMDGQTTIDGAIAAYVTSVKDGTFPGPEHSFTD</sequence>
<dbReference type="NCBIfam" id="NF001452">
    <property type="entry name" value="PRK00311.1"/>
    <property type="match status" value="1"/>
</dbReference>
<dbReference type="Proteomes" id="UP000007953">
    <property type="component" value="Chromosome"/>
</dbReference>
<comment type="subunit">
    <text evidence="3 9">Homodecamer; pentamer of dimers.</text>
</comment>
<keyword evidence="9" id="KW-0963">Cytoplasm</keyword>
<feature type="binding site" evidence="9 12">
    <location>
        <position position="53"/>
    </location>
    <ligand>
        <name>Mg(2+)</name>
        <dbReference type="ChEBI" id="CHEBI:18420"/>
    </ligand>
</feature>
<feature type="binding site" evidence="9 12">
    <location>
        <position position="92"/>
    </location>
    <ligand>
        <name>Mg(2+)</name>
        <dbReference type="ChEBI" id="CHEBI:18420"/>
    </ligand>
</feature>
<dbReference type="GO" id="GO:0015940">
    <property type="term" value="P:pantothenate biosynthetic process"/>
    <property type="evidence" value="ECO:0007669"/>
    <property type="project" value="UniProtKB-UniRule"/>
</dbReference>
<dbReference type="eggNOG" id="COG0413">
    <property type="taxonomic scope" value="Bacteria"/>
</dbReference>
<evidence type="ECO:0000256" key="3">
    <source>
        <dbReference type="ARBA" id="ARBA00011424"/>
    </source>
</evidence>
<evidence type="ECO:0000256" key="10">
    <source>
        <dbReference type="PIRSR" id="PIRSR000388-1"/>
    </source>
</evidence>
<dbReference type="GO" id="GO:0000287">
    <property type="term" value="F:magnesium ion binding"/>
    <property type="evidence" value="ECO:0007669"/>
    <property type="project" value="TreeGrafter"/>
</dbReference>
<dbReference type="GO" id="GO:0032259">
    <property type="term" value="P:methylation"/>
    <property type="evidence" value="ECO:0007669"/>
    <property type="project" value="UniProtKB-KW"/>
</dbReference>
<dbReference type="EMBL" id="CP002819">
    <property type="protein sequence ID" value="AEG68174.1"/>
    <property type="molecule type" value="Genomic_DNA"/>
</dbReference>
<keyword evidence="5 9" id="KW-0808">Transferase</keyword>
<dbReference type="PANTHER" id="PTHR20881">
    <property type="entry name" value="3-METHYL-2-OXOBUTANOATE HYDROXYMETHYLTRANSFERASE"/>
    <property type="match status" value="1"/>
</dbReference>
<dbReference type="NCBIfam" id="TIGR00222">
    <property type="entry name" value="panB"/>
    <property type="match status" value="1"/>
</dbReference>
<proteinExistence type="inferred from homology"/>
<dbReference type="HOGENOM" id="CLU_036645_1_0_4"/>
<evidence type="ECO:0000313" key="14">
    <source>
        <dbReference type="Proteomes" id="UP000007953"/>
    </source>
</evidence>
<evidence type="ECO:0000256" key="7">
    <source>
        <dbReference type="ARBA" id="ARBA00022842"/>
    </source>
</evidence>
<gene>
    <name evidence="9 13" type="primary">panB</name>
    <name evidence="13" type="ordered locus">RSPO_c00872</name>
</gene>
<dbReference type="UniPathway" id="UPA00028">
    <property type="reaction ID" value="UER00003"/>
</dbReference>
<keyword evidence="4 9" id="KW-0566">Pantothenate biosynthesis</keyword>
<dbReference type="Gene3D" id="3.20.20.60">
    <property type="entry name" value="Phosphoenolpyruvate-binding domains"/>
    <property type="match status" value="1"/>
</dbReference>
<dbReference type="PATRIC" id="fig|1031711.3.peg.854"/>
<keyword evidence="7 9" id="KW-0460">Magnesium</keyword>
<comment type="similarity">
    <text evidence="2 9">Belongs to the PanB family.</text>
</comment>
<dbReference type="PANTHER" id="PTHR20881:SF0">
    <property type="entry name" value="3-METHYL-2-OXOBUTANOATE HYDROXYMETHYLTRANSFERASE"/>
    <property type="match status" value="1"/>
</dbReference>
<feature type="binding site" evidence="9 11">
    <location>
        <begin position="53"/>
        <end position="54"/>
    </location>
    <ligand>
        <name>3-methyl-2-oxobutanoate</name>
        <dbReference type="ChEBI" id="CHEBI:11851"/>
    </ligand>
</feature>
<feature type="binding site" evidence="9 11">
    <location>
        <position position="120"/>
    </location>
    <ligand>
        <name>3-methyl-2-oxobutanoate</name>
        <dbReference type="ChEBI" id="CHEBI:11851"/>
    </ligand>
</feature>
<organism evidence="13 14">
    <name type="scientific">Ralstonia solanacearum (strain Po82)</name>
    <dbReference type="NCBI Taxonomy" id="1031711"/>
    <lineage>
        <taxon>Bacteria</taxon>
        <taxon>Pseudomonadati</taxon>
        <taxon>Pseudomonadota</taxon>
        <taxon>Betaproteobacteria</taxon>
        <taxon>Burkholderiales</taxon>
        <taxon>Burkholderiaceae</taxon>
        <taxon>Ralstonia</taxon>
        <taxon>Ralstonia solanacearum species complex</taxon>
    </lineage>
</organism>
<evidence type="ECO:0000256" key="4">
    <source>
        <dbReference type="ARBA" id="ARBA00022655"/>
    </source>
</evidence>
<feature type="binding site" evidence="9 11">
    <location>
        <position position="92"/>
    </location>
    <ligand>
        <name>3-methyl-2-oxobutanoate</name>
        <dbReference type="ChEBI" id="CHEBI:11851"/>
    </ligand>
</feature>